<reference key="2">
    <citation type="submission" date="2011-10" db="EMBL/GenBank/DDBJ databases">
        <title>The genome and transcriptome sequence of Clonorchis sinensis provide insights into the carcinogenic liver fluke.</title>
        <authorList>
            <person name="Wang X."/>
            <person name="Huang Y."/>
            <person name="Chen W."/>
            <person name="Liu H."/>
            <person name="Guo L."/>
            <person name="Chen Y."/>
            <person name="Luo F."/>
            <person name="Zhou W."/>
            <person name="Sun J."/>
            <person name="Mao Q."/>
            <person name="Liang P."/>
            <person name="Zhou C."/>
            <person name="Tian Y."/>
            <person name="Men J."/>
            <person name="Lv X."/>
            <person name="Huang L."/>
            <person name="Zhou J."/>
            <person name="Hu Y."/>
            <person name="Li R."/>
            <person name="Zhang F."/>
            <person name="Lei H."/>
            <person name="Li X."/>
            <person name="Hu X."/>
            <person name="Liang C."/>
            <person name="Xu J."/>
            <person name="Wu Z."/>
            <person name="Yu X."/>
        </authorList>
    </citation>
    <scope>NUCLEOTIDE SEQUENCE</scope>
    <source>
        <strain>Henan</strain>
    </source>
</reference>
<accession>G7YLR4</accession>
<reference evidence="1" key="1">
    <citation type="journal article" date="2011" name="Genome Biol.">
        <title>The draft genome of the carcinogenic human liver fluke Clonorchis sinensis.</title>
        <authorList>
            <person name="Wang X."/>
            <person name="Chen W."/>
            <person name="Huang Y."/>
            <person name="Sun J."/>
            <person name="Men J."/>
            <person name="Liu H."/>
            <person name="Luo F."/>
            <person name="Guo L."/>
            <person name="Lv X."/>
            <person name="Deng C."/>
            <person name="Zhou C."/>
            <person name="Fan Y."/>
            <person name="Li X."/>
            <person name="Huang L."/>
            <person name="Hu Y."/>
            <person name="Liang C."/>
            <person name="Hu X."/>
            <person name="Xu J."/>
            <person name="Yu X."/>
        </authorList>
    </citation>
    <scope>NUCLEOTIDE SEQUENCE [LARGE SCALE GENOMIC DNA]</scope>
    <source>
        <strain evidence="1">Henan</strain>
    </source>
</reference>
<proteinExistence type="predicted"/>
<sequence length="211" mass="24794">MKLYCDISDIVPTETAHSVGEHHKREIHFGLPVYSPIDGCYLLGPEASHWPSGLYSLRCWRMLRSCLPEGLNRAQQQGYCHSSHCIGRHPTGGRKQHITDSWSRTDNSCHRVEQPVRRWPRTRMLNETVFDSKHQSGFKFYRLSRVIDFDDVTRATDVTMEMYCIFVHLIKTNYIIQLSDELKRTKQGFVFDESTLNFTYRVDEITDFDHY</sequence>
<dbReference type="Proteomes" id="UP000008909">
    <property type="component" value="Unassembled WGS sequence"/>
</dbReference>
<protein>
    <submittedName>
        <fullName evidence="1">Uncharacterized protein</fullName>
    </submittedName>
</protein>
<gene>
    <name evidence="1" type="ORF">CLF_111542</name>
</gene>
<organism evidence="1 2">
    <name type="scientific">Clonorchis sinensis</name>
    <name type="common">Chinese liver fluke</name>
    <dbReference type="NCBI Taxonomy" id="79923"/>
    <lineage>
        <taxon>Eukaryota</taxon>
        <taxon>Metazoa</taxon>
        <taxon>Spiralia</taxon>
        <taxon>Lophotrochozoa</taxon>
        <taxon>Platyhelminthes</taxon>
        <taxon>Trematoda</taxon>
        <taxon>Digenea</taxon>
        <taxon>Opisthorchiida</taxon>
        <taxon>Opisthorchiata</taxon>
        <taxon>Opisthorchiidae</taxon>
        <taxon>Clonorchis</taxon>
    </lineage>
</organism>
<dbReference type="EMBL" id="DF143634">
    <property type="protein sequence ID" value="GAA53895.1"/>
    <property type="molecule type" value="Genomic_DNA"/>
</dbReference>
<keyword evidence="2" id="KW-1185">Reference proteome</keyword>
<name>G7YLR4_CLOSI</name>
<evidence type="ECO:0000313" key="1">
    <source>
        <dbReference type="EMBL" id="GAA53895.1"/>
    </source>
</evidence>
<evidence type="ECO:0000313" key="2">
    <source>
        <dbReference type="Proteomes" id="UP000008909"/>
    </source>
</evidence>
<dbReference type="AlphaFoldDB" id="G7YLR4"/>